<proteinExistence type="inferred from homology"/>
<evidence type="ECO:0000313" key="12">
    <source>
        <dbReference type="EMBL" id="KAF1990667.1"/>
    </source>
</evidence>
<dbReference type="PROSITE" id="PS50011">
    <property type="entry name" value="PROTEIN_KINASE_DOM"/>
    <property type="match status" value="1"/>
</dbReference>
<evidence type="ECO:0000256" key="9">
    <source>
        <dbReference type="ARBA" id="ARBA00048679"/>
    </source>
</evidence>
<evidence type="ECO:0000256" key="5">
    <source>
        <dbReference type="ARBA" id="ARBA00022741"/>
    </source>
</evidence>
<evidence type="ECO:0000256" key="10">
    <source>
        <dbReference type="PROSITE-ProRule" id="PRU10141"/>
    </source>
</evidence>
<dbReference type="Gene3D" id="1.10.510.10">
    <property type="entry name" value="Transferase(Phosphotransferase) domain 1"/>
    <property type="match status" value="1"/>
</dbReference>
<dbReference type="InterPro" id="IPR000719">
    <property type="entry name" value="Prot_kinase_dom"/>
</dbReference>
<keyword evidence="6 12" id="KW-0418">Kinase</keyword>
<protein>
    <recommendedName>
        <fullName evidence="2">non-specific serine/threonine protein kinase</fullName>
        <ecNumber evidence="2">2.7.11.1</ecNumber>
    </recommendedName>
</protein>
<dbReference type="OrthoDB" id="4062651at2759"/>
<dbReference type="PROSITE" id="PS00107">
    <property type="entry name" value="PROTEIN_KINASE_ATP"/>
    <property type="match status" value="1"/>
</dbReference>
<keyword evidence="13" id="KW-1185">Reference proteome</keyword>
<evidence type="ECO:0000259" key="11">
    <source>
        <dbReference type="PROSITE" id="PS50011"/>
    </source>
</evidence>
<name>A0A6G1HC81_9PEZI</name>
<dbReference type="InterPro" id="IPR011009">
    <property type="entry name" value="Kinase-like_dom_sf"/>
</dbReference>
<evidence type="ECO:0000256" key="3">
    <source>
        <dbReference type="ARBA" id="ARBA00022527"/>
    </source>
</evidence>
<reference evidence="12" key="1">
    <citation type="journal article" date="2020" name="Stud. Mycol.">
        <title>101 Dothideomycetes genomes: a test case for predicting lifestyles and emergence of pathogens.</title>
        <authorList>
            <person name="Haridas S."/>
            <person name="Albert R."/>
            <person name="Binder M."/>
            <person name="Bloem J."/>
            <person name="Labutti K."/>
            <person name="Salamov A."/>
            <person name="Andreopoulos B."/>
            <person name="Baker S."/>
            <person name="Barry K."/>
            <person name="Bills G."/>
            <person name="Bluhm B."/>
            <person name="Cannon C."/>
            <person name="Castanera R."/>
            <person name="Culley D."/>
            <person name="Daum C."/>
            <person name="Ezra D."/>
            <person name="Gonzalez J."/>
            <person name="Henrissat B."/>
            <person name="Kuo A."/>
            <person name="Liang C."/>
            <person name="Lipzen A."/>
            <person name="Lutzoni F."/>
            <person name="Magnuson J."/>
            <person name="Mondo S."/>
            <person name="Nolan M."/>
            <person name="Ohm R."/>
            <person name="Pangilinan J."/>
            <person name="Park H.-J."/>
            <person name="Ramirez L."/>
            <person name="Alfaro M."/>
            <person name="Sun H."/>
            <person name="Tritt A."/>
            <person name="Yoshinaga Y."/>
            <person name="Zwiers L.-H."/>
            <person name="Turgeon B."/>
            <person name="Goodwin S."/>
            <person name="Spatafora J."/>
            <person name="Crous P."/>
            <person name="Grigoriev I."/>
        </authorList>
    </citation>
    <scope>NUCLEOTIDE SEQUENCE</scope>
    <source>
        <strain evidence="12">CBS 113979</strain>
    </source>
</reference>
<dbReference type="PANTHER" id="PTHR43671">
    <property type="entry name" value="SERINE/THREONINE-PROTEIN KINASE NEK"/>
    <property type="match status" value="1"/>
</dbReference>
<feature type="binding site" evidence="10">
    <location>
        <position position="218"/>
    </location>
    <ligand>
        <name>ATP</name>
        <dbReference type="ChEBI" id="CHEBI:30616"/>
    </ligand>
</feature>
<dbReference type="GO" id="GO:0005524">
    <property type="term" value="F:ATP binding"/>
    <property type="evidence" value="ECO:0007669"/>
    <property type="project" value="UniProtKB-UniRule"/>
</dbReference>
<dbReference type="InterPro" id="IPR050660">
    <property type="entry name" value="NEK_Ser/Thr_kinase"/>
</dbReference>
<dbReference type="SMART" id="SM00220">
    <property type="entry name" value="S_TKc"/>
    <property type="match status" value="1"/>
</dbReference>
<evidence type="ECO:0000256" key="4">
    <source>
        <dbReference type="ARBA" id="ARBA00022679"/>
    </source>
</evidence>
<dbReference type="Proteomes" id="UP000800041">
    <property type="component" value="Unassembled WGS sequence"/>
</dbReference>
<evidence type="ECO:0000256" key="2">
    <source>
        <dbReference type="ARBA" id="ARBA00012513"/>
    </source>
</evidence>
<dbReference type="AlphaFoldDB" id="A0A6G1HC81"/>
<dbReference type="GO" id="GO:0005634">
    <property type="term" value="C:nucleus"/>
    <property type="evidence" value="ECO:0007669"/>
    <property type="project" value="TreeGrafter"/>
</dbReference>
<dbReference type="InterPro" id="IPR017441">
    <property type="entry name" value="Protein_kinase_ATP_BS"/>
</dbReference>
<dbReference type="Pfam" id="PF00069">
    <property type="entry name" value="Pkinase"/>
    <property type="match status" value="1"/>
</dbReference>
<sequence length="497" mass="55709">MEEFCKYDCLEACNGSAEMSAPSSPSFTASFEPRSANEEMIEILHDIRLLNPADGRYFFPNDKVHRLLDSNRIRGILINCKIETYEVDEVATFIIGHARNVFAILLLIDIPQYIIHFTKSDDQPRGGFDSKLPLDVESLQSLLGDHLAARKFYDIQWGFVAPVFSISSSTMILPQESVLPFLEEEHLGEGNSGTVHRIEIARTFQHLGLRPGQQLVRKELSAHRKEAEFNTELRNLTILKSLRHPNIVEILCSYTHGGKHNFIFPLAQGGTLAKMMRLPRCKALDTDSGLLLATSGLCSAIAAVHQQHSDDGVLIGIGYHHDLKPNNILVHEGNFLLADFGLSEFKDASEDSVTSYKGVGGCYVAPECYDIAEKDATDEKKNVGRASDIWSLGCILMELLVYMRDGPKAVDRFEDERCFRVGPLVYHRFHHGATEPEPVVVARLAQLRDQARKKPMQLFVDLVARMLRLDPRNRPNAEEVDRTMRSAALLALAEPTT</sequence>
<keyword evidence="3" id="KW-0723">Serine/threonine-protein kinase</keyword>
<feature type="domain" description="Protein kinase" evidence="11">
    <location>
        <begin position="181"/>
        <end position="489"/>
    </location>
</feature>
<comment type="catalytic activity">
    <reaction evidence="9">
        <text>L-seryl-[protein] + ATP = O-phospho-L-seryl-[protein] + ADP + H(+)</text>
        <dbReference type="Rhea" id="RHEA:17989"/>
        <dbReference type="Rhea" id="RHEA-COMP:9863"/>
        <dbReference type="Rhea" id="RHEA-COMP:11604"/>
        <dbReference type="ChEBI" id="CHEBI:15378"/>
        <dbReference type="ChEBI" id="CHEBI:29999"/>
        <dbReference type="ChEBI" id="CHEBI:30616"/>
        <dbReference type="ChEBI" id="CHEBI:83421"/>
        <dbReference type="ChEBI" id="CHEBI:456216"/>
        <dbReference type="EC" id="2.7.11.1"/>
    </reaction>
</comment>
<keyword evidence="5 10" id="KW-0547">Nucleotide-binding</keyword>
<dbReference type="PANTHER" id="PTHR43671:SF98">
    <property type="entry name" value="SERINE_THREONINE-PROTEIN KINASE NEK11"/>
    <property type="match status" value="1"/>
</dbReference>
<evidence type="ECO:0000256" key="8">
    <source>
        <dbReference type="ARBA" id="ARBA00047899"/>
    </source>
</evidence>
<dbReference type="GO" id="GO:0004674">
    <property type="term" value="F:protein serine/threonine kinase activity"/>
    <property type="evidence" value="ECO:0007669"/>
    <property type="project" value="UniProtKB-KW"/>
</dbReference>
<dbReference type="CDD" id="cd00180">
    <property type="entry name" value="PKc"/>
    <property type="match status" value="1"/>
</dbReference>
<accession>A0A6G1HC81</accession>
<evidence type="ECO:0000256" key="1">
    <source>
        <dbReference type="ARBA" id="ARBA00010886"/>
    </source>
</evidence>
<dbReference type="EMBL" id="ML977141">
    <property type="protein sequence ID" value="KAF1990667.1"/>
    <property type="molecule type" value="Genomic_DNA"/>
</dbReference>
<organism evidence="12 13">
    <name type="scientific">Aulographum hederae CBS 113979</name>
    <dbReference type="NCBI Taxonomy" id="1176131"/>
    <lineage>
        <taxon>Eukaryota</taxon>
        <taxon>Fungi</taxon>
        <taxon>Dikarya</taxon>
        <taxon>Ascomycota</taxon>
        <taxon>Pezizomycotina</taxon>
        <taxon>Dothideomycetes</taxon>
        <taxon>Pleosporomycetidae</taxon>
        <taxon>Aulographales</taxon>
        <taxon>Aulographaceae</taxon>
    </lineage>
</organism>
<gene>
    <name evidence="12" type="ORF">K402DRAFT_389590</name>
</gene>
<evidence type="ECO:0000256" key="6">
    <source>
        <dbReference type="ARBA" id="ARBA00022777"/>
    </source>
</evidence>
<keyword evidence="4" id="KW-0808">Transferase</keyword>
<dbReference type="SUPFAM" id="SSF56112">
    <property type="entry name" value="Protein kinase-like (PK-like)"/>
    <property type="match status" value="1"/>
</dbReference>
<evidence type="ECO:0000256" key="7">
    <source>
        <dbReference type="ARBA" id="ARBA00022840"/>
    </source>
</evidence>
<dbReference type="EC" id="2.7.11.1" evidence="2"/>
<evidence type="ECO:0000313" key="13">
    <source>
        <dbReference type="Proteomes" id="UP000800041"/>
    </source>
</evidence>
<comment type="similarity">
    <text evidence="1">Belongs to the protein kinase superfamily. NEK Ser/Thr protein kinase family. NIMA subfamily.</text>
</comment>
<dbReference type="Gene3D" id="3.30.200.20">
    <property type="entry name" value="Phosphorylase Kinase, domain 1"/>
    <property type="match status" value="1"/>
</dbReference>
<keyword evidence="7 10" id="KW-0067">ATP-binding</keyword>
<comment type="catalytic activity">
    <reaction evidence="8">
        <text>L-threonyl-[protein] + ATP = O-phospho-L-threonyl-[protein] + ADP + H(+)</text>
        <dbReference type="Rhea" id="RHEA:46608"/>
        <dbReference type="Rhea" id="RHEA-COMP:11060"/>
        <dbReference type="Rhea" id="RHEA-COMP:11605"/>
        <dbReference type="ChEBI" id="CHEBI:15378"/>
        <dbReference type="ChEBI" id="CHEBI:30013"/>
        <dbReference type="ChEBI" id="CHEBI:30616"/>
        <dbReference type="ChEBI" id="CHEBI:61977"/>
        <dbReference type="ChEBI" id="CHEBI:456216"/>
        <dbReference type="EC" id="2.7.11.1"/>
    </reaction>
</comment>